<proteinExistence type="inferred from homology"/>
<dbReference type="PROSITE" id="PS01296">
    <property type="entry name" value="RSMI"/>
    <property type="match status" value="1"/>
</dbReference>
<keyword evidence="3 6" id="KW-0489">Methyltransferase</keyword>
<dbReference type="InterPro" id="IPR018063">
    <property type="entry name" value="SAM_MeTrfase_RsmI_CS"/>
</dbReference>
<evidence type="ECO:0000259" key="7">
    <source>
        <dbReference type="Pfam" id="PF00590"/>
    </source>
</evidence>
<dbReference type="EC" id="2.1.1.198" evidence="6"/>
<dbReference type="NCBIfam" id="TIGR00096">
    <property type="entry name" value="16S rRNA (cytidine(1402)-2'-O)-methyltransferase"/>
    <property type="match status" value="1"/>
</dbReference>
<dbReference type="PANTHER" id="PTHR46111:SF1">
    <property type="entry name" value="RIBOSOMAL RNA SMALL SUBUNIT METHYLTRANSFERASE I"/>
    <property type="match status" value="1"/>
</dbReference>
<gene>
    <name evidence="6" type="primary">rsmI</name>
    <name evidence="8" type="ORF">HNQ43_000476</name>
</gene>
<evidence type="ECO:0000256" key="2">
    <source>
        <dbReference type="ARBA" id="ARBA00022552"/>
    </source>
</evidence>
<reference evidence="8 9" key="1">
    <citation type="submission" date="2020-08" db="EMBL/GenBank/DDBJ databases">
        <title>Genomic Encyclopedia of Type Strains, Phase IV (KMG-IV): sequencing the most valuable type-strain genomes for metagenomic binning, comparative biology and taxonomic classification.</title>
        <authorList>
            <person name="Goeker M."/>
        </authorList>
    </citation>
    <scope>NUCLEOTIDE SEQUENCE [LARGE SCALE GENOMIC DNA]</scope>
    <source>
        <strain evidence="8 9">DSM 26963</strain>
    </source>
</reference>
<dbReference type="CDD" id="cd11648">
    <property type="entry name" value="RsmI"/>
    <property type="match status" value="1"/>
</dbReference>
<dbReference type="Proteomes" id="UP000521313">
    <property type="component" value="Unassembled WGS sequence"/>
</dbReference>
<dbReference type="EMBL" id="JACHHD010000003">
    <property type="protein sequence ID" value="MBB5184438.1"/>
    <property type="molecule type" value="Genomic_DNA"/>
</dbReference>
<dbReference type="InterPro" id="IPR035996">
    <property type="entry name" value="4pyrrol_Methylase_sf"/>
</dbReference>
<sequence length="282" mass="31877">MRRQKSFQNNQPTLYLVPTPIGNLQEMTPRALEILNQVDVIAAEDTRNTHKLCQAYGIQKPLISHHEHNQAASIPEILHLLEQGKQVAVVSDAGYPLVSDPGQRLVKEVIEKDFNVVSLSGANAATNALVASGLSTEHYLFYGFLDHKSSRRKKQLEELKDFPYTMIFYEAPHRIEDMLQDCLDILGNRNIVLARELTKIYEEYLRGSIQEVLEIASSLKGEMVVLIEGKKSETKSFDLEEALKQVQALVEEGVKTKEAIKQVAQKMNGSKNELYEAYHKQS</sequence>
<comment type="function">
    <text evidence="6">Catalyzes the 2'-O-methylation of the ribose of cytidine 1402 (C1402) in 16S rRNA.</text>
</comment>
<dbReference type="InterPro" id="IPR014777">
    <property type="entry name" value="4pyrrole_Mease_sub1"/>
</dbReference>
<dbReference type="PIRSF" id="PIRSF005917">
    <property type="entry name" value="MTase_YraL"/>
    <property type="match status" value="1"/>
</dbReference>
<evidence type="ECO:0000256" key="3">
    <source>
        <dbReference type="ARBA" id="ARBA00022603"/>
    </source>
</evidence>
<dbReference type="Gene3D" id="3.30.950.10">
    <property type="entry name" value="Methyltransferase, Cobalt-precorrin-4 Transmethylase, Domain 2"/>
    <property type="match status" value="1"/>
</dbReference>
<dbReference type="GO" id="GO:0005737">
    <property type="term" value="C:cytoplasm"/>
    <property type="evidence" value="ECO:0007669"/>
    <property type="project" value="UniProtKB-SubCell"/>
</dbReference>
<dbReference type="FunFam" id="3.40.1010.10:FF:000007">
    <property type="entry name" value="Ribosomal RNA small subunit methyltransferase I"/>
    <property type="match status" value="1"/>
</dbReference>
<protein>
    <recommendedName>
        <fullName evidence="6">Ribosomal RNA small subunit methyltransferase I</fullName>
        <ecNumber evidence="6">2.1.1.198</ecNumber>
    </recommendedName>
    <alternativeName>
        <fullName evidence="6">16S rRNA 2'-O-ribose C1402 methyltransferase</fullName>
    </alternativeName>
    <alternativeName>
        <fullName evidence="6">rRNA (cytidine-2'-O-)-methyltransferase RsmI</fullName>
    </alternativeName>
</protein>
<name>A0A7W8CZH8_9FIRM</name>
<organism evidence="8 9">
    <name type="scientific">Faecalicoccus acidiformans</name>
    <dbReference type="NCBI Taxonomy" id="915173"/>
    <lineage>
        <taxon>Bacteria</taxon>
        <taxon>Bacillati</taxon>
        <taxon>Bacillota</taxon>
        <taxon>Erysipelotrichia</taxon>
        <taxon>Erysipelotrichales</taxon>
        <taxon>Erysipelotrichaceae</taxon>
        <taxon>Faecalicoccus</taxon>
    </lineage>
</organism>
<dbReference type="AlphaFoldDB" id="A0A7W8CZH8"/>
<comment type="catalytic activity">
    <reaction evidence="6">
        <text>cytidine(1402) in 16S rRNA + S-adenosyl-L-methionine = 2'-O-methylcytidine(1402) in 16S rRNA + S-adenosyl-L-homocysteine + H(+)</text>
        <dbReference type="Rhea" id="RHEA:42924"/>
        <dbReference type="Rhea" id="RHEA-COMP:10285"/>
        <dbReference type="Rhea" id="RHEA-COMP:10286"/>
        <dbReference type="ChEBI" id="CHEBI:15378"/>
        <dbReference type="ChEBI" id="CHEBI:57856"/>
        <dbReference type="ChEBI" id="CHEBI:59789"/>
        <dbReference type="ChEBI" id="CHEBI:74495"/>
        <dbReference type="ChEBI" id="CHEBI:82748"/>
        <dbReference type="EC" id="2.1.1.198"/>
    </reaction>
</comment>
<comment type="similarity">
    <text evidence="6">Belongs to the methyltransferase superfamily. RsmI family.</text>
</comment>
<evidence type="ECO:0000256" key="4">
    <source>
        <dbReference type="ARBA" id="ARBA00022679"/>
    </source>
</evidence>
<dbReference type="Gene3D" id="3.40.1010.10">
    <property type="entry name" value="Cobalt-precorrin-4 Transmethylase, Domain 1"/>
    <property type="match status" value="1"/>
</dbReference>
<dbReference type="FunFam" id="3.30.950.10:FF:000002">
    <property type="entry name" value="Ribosomal RNA small subunit methyltransferase I"/>
    <property type="match status" value="1"/>
</dbReference>
<dbReference type="HAMAP" id="MF_01877">
    <property type="entry name" value="16SrRNA_methyltr_I"/>
    <property type="match status" value="1"/>
</dbReference>
<keyword evidence="5 6" id="KW-0949">S-adenosyl-L-methionine</keyword>
<dbReference type="SUPFAM" id="SSF53790">
    <property type="entry name" value="Tetrapyrrole methylase"/>
    <property type="match status" value="1"/>
</dbReference>
<evidence type="ECO:0000256" key="6">
    <source>
        <dbReference type="HAMAP-Rule" id="MF_01877"/>
    </source>
</evidence>
<dbReference type="InterPro" id="IPR000878">
    <property type="entry name" value="4pyrrol_Mease"/>
</dbReference>
<dbReference type="GO" id="GO:0070677">
    <property type="term" value="F:rRNA (cytosine-2'-O-)-methyltransferase activity"/>
    <property type="evidence" value="ECO:0007669"/>
    <property type="project" value="UniProtKB-UniRule"/>
</dbReference>
<feature type="domain" description="Tetrapyrrole methylase" evidence="7">
    <location>
        <begin position="13"/>
        <end position="212"/>
    </location>
</feature>
<keyword evidence="4 6" id="KW-0808">Transferase</keyword>
<comment type="subcellular location">
    <subcellularLocation>
        <location evidence="6">Cytoplasm</location>
    </subcellularLocation>
</comment>
<comment type="caution">
    <text evidence="8">The sequence shown here is derived from an EMBL/GenBank/DDBJ whole genome shotgun (WGS) entry which is preliminary data.</text>
</comment>
<dbReference type="RefSeq" id="WP_183374414.1">
    <property type="nucleotide sequence ID" value="NZ_CALVCN010000002.1"/>
</dbReference>
<dbReference type="InterPro" id="IPR008189">
    <property type="entry name" value="rRNA_ssu_MeTfrase_I"/>
</dbReference>
<keyword evidence="1 6" id="KW-0963">Cytoplasm</keyword>
<evidence type="ECO:0000313" key="9">
    <source>
        <dbReference type="Proteomes" id="UP000521313"/>
    </source>
</evidence>
<keyword evidence="2 6" id="KW-0698">rRNA processing</keyword>
<accession>A0A7W8CZH8</accession>
<dbReference type="PANTHER" id="PTHR46111">
    <property type="entry name" value="RIBOSOMAL RNA SMALL SUBUNIT METHYLTRANSFERASE I"/>
    <property type="match status" value="1"/>
</dbReference>
<evidence type="ECO:0000256" key="5">
    <source>
        <dbReference type="ARBA" id="ARBA00022691"/>
    </source>
</evidence>
<dbReference type="InterPro" id="IPR014776">
    <property type="entry name" value="4pyrrole_Mease_sub2"/>
</dbReference>
<evidence type="ECO:0000256" key="1">
    <source>
        <dbReference type="ARBA" id="ARBA00022490"/>
    </source>
</evidence>
<dbReference type="Pfam" id="PF00590">
    <property type="entry name" value="TP_methylase"/>
    <property type="match status" value="1"/>
</dbReference>
<evidence type="ECO:0000313" key="8">
    <source>
        <dbReference type="EMBL" id="MBB5184438.1"/>
    </source>
</evidence>